<dbReference type="InterPro" id="IPR007791">
    <property type="entry name" value="DjlA_N"/>
</dbReference>
<dbReference type="EMBL" id="ANHY01000010">
    <property type="protein sequence ID" value="EKV29977.1"/>
    <property type="molecule type" value="Genomic_DNA"/>
</dbReference>
<dbReference type="PROSITE" id="PS50076">
    <property type="entry name" value="DNAJ_2"/>
    <property type="match status" value="1"/>
</dbReference>
<dbReference type="CDD" id="cd07316">
    <property type="entry name" value="terB_like_DjlA"/>
    <property type="match status" value="1"/>
</dbReference>
<organism evidence="2 3">
    <name type="scientific">Caenispirillum salinarum AK4</name>
    <dbReference type="NCBI Taxonomy" id="1238182"/>
    <lineage>
        <taxon>Bacteria</taxon>
        <taxon>Pseudomonadati</taxon>
        <taxon>Pseudomonadota</taxon>
        <taxon>Alphaproteobacteria</taxon>
        <taxon>Rhodospirillales</taxon>
        <taxon>Novispirillaceae</taxon>
        <taxon>Caenispirillum</taxon>
    </lineage>
</organism>
<dbReference type="AlphaFoldDB" id="K9GXI0"/>
<feature type="domain" description="J" evidence="1">
    <location>
        <begin position="200"/>
        <end position="266"/>
    </location>
</feature>
<dbReference type="RefSeq" id="WP_009540718.1">
    <property type="nucleotide sequence ID" value="NZ_ANHY01000010.1"/>
</dbReference>
<evidence type="ECO:0000259" key="1">
    <source>
        <dbReference type="PROSITE" id="PS50076"/>
    </source>
</evidence>
<dbReference type="InterPro" id="IPR050817">
    <property type="entry name" value="DjlA_DnaK_co-chaperone"/>
</dbReference>
<protein>
    <submittedName>
        <fullName evidence="2">DnaJ-like protein DjlA</fullName>
    </submittedName>
</protein>
<comment type="caution">
    <text evidence="2">The sequence shown here is derived from an EMBL/GenBank/DDBJ whole genome shotgun (WGS) entry which is preliminary data.</text>
</comment>
<keyword evidence="3" id="KW-1185">Reference proteome</keyword>
<gene>
    <name evidence="2" type="ORF">C882_0058</name>
</gene>
<dbReference type="SMART" id="SM00271">
    <property type="entry name" value="DnaJ"/>
    <property type="match status" value="1"/>
</dbReference>
<dbReference type="InterPro" id="IPR001623">
    <property type="entry name" value="DnaJ_domain"/>
</dbReference>
<dbReference type="PRINTS" id="PR00625">
    <property type="entry name" value="JDOMAIN"/>
</dbReference>
<dbReference type="InterPro" id="IPR036869">
    <property type="entry name" value="J_dom_sf"/>
</dbReference>
<dbReference type="InterPro" id="IPR029024">
    <property type="entry name" value="TerB-like"/>
</dbReference>
<dbReference type="OrthoDB" id="9782583at2"/>
<dbReference type="STRING" id="1238182.C882_0058"/>
<evidence type="ECO:0000313" key="3">
    <source>
        <dbReference type="Proteomes" id="UP000009881"/>
    </source>
</evidence>
<sequence>MSIWGKIIGGAAGLVMGGPLGALVGAAVGHAAYDRNQPSAEGEKEKSRLFHGDPLSGVKDRARQVAFTVAVVTLGAKMAKADGHVSRAEVDAFKRVFNIPPGDVATVGRLFDQAKQSADGFEIYARQVAFLFKDSPQVLEELLGALFLIAQADGEVNAAELAFLEKVAQIFGLPPRAFERARATHRAGEGARARTTAFDDPYAVLGCARTAPTDEIKATHRRLLRENHPDVLVSQGLPQEFLEMAEDKMKAVNAAWDQIQRERGLK</sequence>
<dbReference type="eggNOG" id="COG1076">
    <property type="taxonomic scope" value="Bacteria"/>
</dbReference>
<reference evidence="2 3" key="1">
    <citation type="journal article" date="2013" name="Genome Announc.">
        <title>Draft Genome Sequence of an Alphaproteobacterium, Caenispirillum salinarum AK4(T), Isolated from a Solar Saltern.</title>
        <authorList>
            <person name="Khatri I."/>
            <person name="Singh A."/>
            <person name="Korpole S."/>
            <person name="Pinnaka A.K."/>
            <person name="Subramanian S."/>
        </authorList>
    </citation>
    <scope>NUCLEOTIDE SEQUENCE [LARGE SCALE GENOMIC DNA]</scope>
    <source>
        <strain evidence="2 3">AK4</strain>
    </source>
</reference>
<dbReference type="PATRIC" id="fig|1238182.3.peg.2274"/>
<dbReference type="Pfam" id="PF00226">
    <property type="entry name" value="DnaJ"/>
    <property type="match status" value="1"/>
</dbReference>
<proteinExistence type="predicted"/>
<dbReference type="SUPFAM" id="SSF158682">
    <property type="entry name" value="TerB-like"/>
    <property type="match status" value="1"/>
</dbReference>
<accession>K9GXI0</accession>
<evidence type="ECO:0000313" key="2">
    <source>
        <dbReference type="EMBL" id="EKV29977.1"/>
    </source>
</evidence>
<dbReference type="Proteomes" id="UP000009881">
    <property type="component" value="Unassembled WGS sequence"/>
</dbReference>
<dbReference type="Pfam" id="PF05099">
    <property type="entry name" value="TerB"/>
    <property type="match status" value="1"/>
</dbReference>
<dbReference type="SUPFAM" id="SSF46565">
    <property type="entry name" value="Chaperone J-domain"/>
    <property type="match status" value="1"/>
</dbReference>
<dbReference type="PANTHER" id="PTHR24074">
    <property type="entry name" value="CO-CHAPERONE PROTEIN DJLA"/>
    <property type="match status" value="1"/>
</dbReference>
<dbReference type="Gene3D" id="1.10.3680.10">
    <property type="entry name" value="TerB-like"/>
    <property type="match status" value="1"/>
</dbReference>
<dbReference type="Gene3D" id="1.10.287.110">
    <property type="entry name" value="DnaJ domain"/>
    <property type="match status" value="1"/>
</dbReference>
<name>K9GXI0_9PROT</name>
<dbReference type="CDD" id="cd06257">
    <property type="entry name" value="DnaJ"/>
    <property type="match status" value="1"/>
</dbReference>